<sequence length="104" mass="11733">MANGPIRMNYLAVGVPRACDQLRQGRGTGVQTSYWLAFERLRRVTDILIAKCQREFGWSAAQNQPLRPAFGGGVLLSEWLPFGHLLNSALFQITSTFLLRFYIS</sequence>
<proteinExistence type="predicted"/>
<evidence type="ECO:0000313" key="2">
    <source>
        <dbReference type="Proteomes" id="UP001558613"/>
    </source>
</evidence>
<comment type="caution">
    <text evidence="1">The sequence shown here is derived from an EMBL/GenBank/DDBJ whole genome shotgun (WGS) entry which is preliminary data.</text>
</comment>
<dbReference type="EMBL" id="JAYMGO010000025">
    <property type="protein sequence ID" value="KAL1248100.1"/>
    <property type="molecule type" value="Genomic_DNA"/>
</dbReference>
<reference evidence="1 2" key="1">
    <citation type="submission" date="2023-09" db="EMBL/GenBank/DDBJ databases">
        <authorList>
            <person name="Wang M."/>
        </authorList>
    </citation>
    <scope>NUCLEOTIDE SEQUENCE [LARGE SCALE GENOMIC DNA]</scope>
    <source>
        <strain evidence="1">GT-2023</strain>
        <tissue evidence="1">Liver</tissue>
    </source>
</reference>
<evidence type="ECO:0000313" key="1">
    <source>
        <dbReference type="EMBL" id="KAL1248100.1"/>
    </source>
</evidence>
<accession>A0ABR3L713</accession>
<name>A0ABR3L713_9TELE</name>
<gene>
    <name evidence="1" type="ORF">QQF64_023476</name>
</gene>
<keyword evidence="2" id="KW-1185">Reference proteome</keyword>
<protein>
    <submittedName>
        <fullName evidence="1">Uncharacterized protein</fullName>
    </submittedName>
</protein>
<dbReference type="Proteomes" id="UP001558613">
    <property type="component" value="Unassembled WGS sequence"/>
</dbReference>
<organism evidence="1 2">
    <name type="scientific">Cirrhinus molitorella</name>
    <name type="common">mud carp</name>
    <dbReference type="NCBI Taxonomy" id="172907"/>
    <lineage>
        <taxon>Eukaryota</taxon>
        <taxon>Metazoa</taxon>
        <taxon>Chordata</taxon>
        <taxon>Craniata</taxon>
        <taxon>Vertebrata</taxon>
        <taxon>Euteleostomi</taxon>
        <taxon>Actinopterygii</taxon>
        <taxon>Neopterygii</taxon>
        <taxon>Teleostei</taxon>
        <taxon>Ostariophysi</taxon>
        <taxon>Cypriniformes</taxon>
        <taxon>Cyprinidae</taxon>
        <taxon>Labeoninae</taxon>
        <taxon>Labeonini</taxon>
        <taxon>Cirrhinus</taxon>
    </lineage>
</organism>